<dbReference type="NCBIfam" id="TIGR01509">
    <property type="entry name" value="HAD-SF-IA-v3"/>
    <property type="match status" value="1"/>
</dbReference>
<feature type="active site" description="Nucleophile" evidence="10">
    <location>
        <position position="11"/>
    </location>
</feature>
<dbReference type="NCBIfam" id="TIGR01990">
    <property type="entry name" value="bPGM"/>
    <property type="match status" value="1"/>
</dbReference>
<gene>
    <name evidence="14" type="primary">pgmB</name>
    <name evidence="14" type="ORF">HF394_11755</name>
</gene>
<dbReference type="SFLD" id="SFLDF00046">
    <property type="entry name" value="beta-phosphoglucomutase"/>
    <property type="match status" value="1"/>
</dbReference>
<dbReference type="InterPro" id="IPR010976">
    <property type="entry name" value="B-phosphoglucomutase_hydrolase"/>
</dbReference>
<feature type="binding site" evidence="12">
    <location>
        <position position="11"/>
    </location>
    <ligand>
        <name>Mg(2+)</name>
        <dbReference type="ChEBI" id="CHEBI:18420"/>
    </ligand>
</feature>
<evidence type="ECO:0000313" key="15">
    <source>
        <dbReference type="Proteomes" id="UP000509222"/>
    </source>
</evidence>
<dbReference type="InterPro" id="IPR023214">
    <property type="entry name" value="HAD_sf"/>
</dbReference>
<evidence type="ECO:0000256" key="9">
    <source>
        <dbReference type="ARBA" id="ARBA00044991"/>
    </source>
</evidence>
<evidence type="ECO:0000256" key="12">
    <source>
        <dbReference type="PIRSR" id="PIRSR610972-3"/>
    </source>
</evidence>
<dbReference type="AlphaFoldDB" id="A0A7H8QFA3"/>
<accession>A0A7H8QFA3</accession>
<evidence type="ECO:0000256" key="4">
    <source>
        <dbReference type="ARBA" id="ARBA00022842"/>
    </source>
</evidence>
<keyword evidence="15" id="KW-1185">Reference proteome</keyword>
<feature type="binding site" evidence="12">
    <location>
        <position position="173"/>
    </location>
    <ligand>
        <name>Mg(2+)</name>
        <dbReference type="ChEBI" id="CHEBI:18420"/>
    </ligand>
</feature>
<feature type="binding site" evidence="12">
    <location>
        <position position="13"/>
    </location>
    <ligand>
        <name>Mg(2+)</name>
        <dbReference type="ChEBI" id="CHEBI:18420"/>
    </ligand>
</feature>
<dbReference type="Pfam" id="PF00702">
    <property type="entry name" value="Hydrolase"/>
    <property type="match status" value="1"/>
</dbReference>
<dbReference type="InterPro" id="IPR010972">
    <property type="entry name" value="Beta-PGM"/>
</dbReference>
<dbReference type="InterPro" id="IPR051600">
    <property type="entry name" value="Beta-PGM-like"/>
</dbReference>
<dbReference type="EMBL" id="CP051177">
    <property type="protein sequence ID" value="QKX52684.1"/>
    <property type="molecule type" value="Genomic_DNA"/>
</dbReference>
<dbReference type="GO" id="GO:0000287">
    <property type="term" value="F:magnesium ion binding"/>
    <property type="evidence" value="ECO:0007669"/>
    <property type="project" value="InterPro"/>
</dbReference>
<dbReference type="Gene3D" id="3.40.50.1000">
    <property type="entry name" value="HAD superfamily/HAD-like"/>
    <property type="match status" value="1"/>
</dbReference>
<feature type="binding site" evidence="12">
    <location>
        <position position="174"/>
    </location>
    <ligand>
        <name>Mg(2+)</name>
        <dbReference type="ChEBI" id="CHEBI:18420"/>
    </ligand>
</feature>
<reference evidence="15" key="2">
    <citation type="submission" date="2020-06" db="EMBL/GenBank/DDBJ databases">
        <title>Isolation of Planomicrobium glaciei.</title>
        <authorList>
            <person name="Malisova L."/>
            <person name="Safrankova R."/>
            <person name="Jakubu V."/>
            <person name="Spanelova P."/>
        </authorList>
    </citation>
    <scope>NUCLEOTIDE SEQUENCE [LARGE SCALE GENOMIC DNA]</scope>
    <source>
        <strain evidence="15">NRL-ATB46093</strain>
    </source>
</reference>
<dbReference type="Gene3D" id="1.10.150.240">
    <property type="entry name" value="Putative phosphatase, domain 2"/>
    <property type="match status" value="1"/>
</dbReference>
<dbReference type="PANTHER" id="PTHR46193">
    <property type="entry name" value="6-PHOSPHOGLUCONATE PHOSPHATASE"/>
    <property type="match status" value="1"/>
</dbReference>
<dbReference type="Proteomes" id="UP000509222">
    <property type="component" value="Chromosome"/>
</dbReference>
<evidence type="ECO:0000256" key="1">
    <source>
        <dbReference type="ARBA" id="ARBA00006171"/>
    </source>
</evidence>
<dbReference type="InterPro" id="IPR036412">
    <property type="entry name" value="HAD-like_sf"/>
</dbReference>
<feature type="binding site" evidence="11">
    <location>
        <position position="149"/>
    </location>
    <ligand>
        <name>substrate</name>
    </ligand>
</feature>
<evidence type="ECO:0000256" key="7">
    <source>
        <dbReference type="ARBA" id="ARBA00044926"/>
    </source>
</evidence>
<name>A0A7H8QFA3_9BACL</name>
<feature type="binding site" evidence="11">
    <location>
        <begin position="118"/>
        <end position="122"/>
    </location>
    <ligand>
        <name>substrate</name>
    </ligand>
</feature>
<dbReference type="InterPro" id="IPR006439">
    <property type="entry name" value="HAD-SF_hydro_IA"/>
</dbReference>
<comment type="similarity">
    <text evidence="1">Belongs to the HAD-like hydrolase superfamily. CbbY/CbbZ/Gph/YieH family.</text>
</comment>
<protein>
    <recommendedName>
        <fullName evidence="9">Beta-phosphoglucomutase</fullName>
        <ecNumber evidence="8">5.4.2.6</ecNumber>
    </recommendedName>
</protein>
<comment type="catalytic activity">
    <reaction evidence="7">
        <text>beta-D-glucose 1-phosphate = beta-D-glucose 6-phosphate</text>
        <dbReference type="Rhea" id="RHEA:20113"/>
        <dbReference type="ChEBI" id="CHEBI:57684"/>
        <dbReference type="ChEBI" id="CHEBI:58247"/>
        <dbReference type="EC" id="5.4.2.6"/>
    </reaction>
</comment>
<keyword evidence="5 14" id="KW-0413">Isomerase</keyword>
<evidence type="ECO:0000256" key="5">
    <source>
        <dbReference type="ARBA" id="ARBA00023235"/>
    </source>
</evidence>
<dbReference type="GO" id="GO:0008801">
    <property type="term" value="F:beta-phosphoglucomutase activity"/>
    <property type="evidence" value="ECO:0007669"/>
    <property type="project" value="UniProtKB-EC"/>
</dbReference>
<feature type="binding site" evidence="11">
    <location>
        <position position="54"/>
    </location>
    <ligand>
        <name>substrate</name>
    </ligand>
</feature>
<keyword evidence="4 12" id="KW-0460">Magnesium</keyword>
<evidence type="ECO:0000256" key="2">
    <source>
        <dbReference type="ARBA" id="ARBA00022553"/>
    </source>
</evidence>
<dbReference type="GO" id="GO:0005975">
    <property type="term" value="P:carbohydrate metabolic process"/>
    <property type="evidence" value="ECO:0007669"/>
    <property type="project" value="InterPro"/>
</dbReference>
<evidence type="ECO:0000256" key="11">
    <source>
        <dbReference type="PIRSR" id="PIRSR610972-2"/>
    </source>
</evidence>
<feature type="site" description="Important for catalytic activity and assists the phosphoryl transfer reaction to Asp8 by balancing charge and orienting the reacting groups" evidence="13">
    <location>
        <position position="118"/>
    </location>
</feature>
<keyword evidence="3 12" id="KW-0479">Metal-binding</keyword>
<dbReference type="RefSeq" id="WP_053166227.1">
    <property type="nucleotide sequence ID" value="NZ_LGAF01000008.1"/>
</dbReference>
<proteinExistence type="inferred from homology"/>
<evidence type="ECO:0000313" key="14">
    <source>
        <dbReference type="EMBL" id="QKX52684.1"/>
    </source>
</evidence>
<feature type="binding site" evidence="11">
    <location>
        <position position="80"/>
    </location>
    <ligand>
        <name>substrate</name>
    </ligand>
</feature>
<dbReference type="EC" id="5.4.2.6" evidence="8"/>
<dbReference type="InterPro" id="IPR023198">
    <property type="entry name" value="PGP-like_dom2"/>
</dbReference>
<keyword evidence="2" id="KW-0597">Phosphoprotein</keyword>
<evidence type="ECO:0000256" key="13">
    <source>
        <dbReference type="PIRSR" id="PIRSR610972-4"/>
    </source>
</evidence>
<dbReference type="PANTHER" id="PTHR46193:SF18">
    <property type="entry name" value="HEXITOL PHOSPHATASE B"/>
    <property type="match status" value="1"/>
</dbReference>
<feature type="site" description="Important for catalytic activity and assists the phosphoryl transfer reaction to Asp8 by balancing charge and orienting the reacting groups" evidence="13">
    <location>
        <position position="149"/>
    </location>
</feature>
<dbReference type="SFLD" id="SFLDS00003">
    <property type="entry name" value="Haloacid_Dehalogenase"/>
    <property type="match status" value="1"/>
</dbReference>
<dbReference type="SFLD" id="SFLDG01135">
    <property type="entry name" value="C1.5.6:_HAD__Beta-PGM__Phospha"/>
    <property type="match status" value="1"/>
</dbReference>
<evidence type="ECO:0000256" key="3">
    <source>
        <dbReference type="ARBA" id="ARBA00022723"/>
    </source>
</evidence>
<dbReference type="SUPFAM" id="SSF56784">
    <property type="entry name" value="HAD-like"/>
    <property type="match status" value="1"/>
</dbReference>
<feature type="active site" description="Proton donor/acceptor" evidence="10">
    <location>
        <position position="13"/>
    </location>
</feature>
<sequence>MSIYPKAFIYDLDGVITDTAEFHFLAWQKIAQKLDISIDRQFNEQLKGIGRMDSLELILKLDPSLSELSNEEKENLANRKNELYLELVETIDSSNVLPGIEELLAANKEQGLKIALGSASKNALYVLDRLGLTHYFDYIVDASQVSKGKPDPETFTAAADALGIEYPACIGIEDSAAGVAAINAANMFSVGVGDAAQLSDADYLVEATSQLDFEEIVERYRHQTALKETDQ</sequence>
<evidence type="ECO:0000256" key="6">
    <source>
        <dbReference type="ARBA" id="ARBA00023277"/>
    </source>
</evidence>
<comment type="cofactor">
    <cofactor evidence="12">
        <name>Mg(2+)</name>
        <dbReference type="ChEBI" id="CHEBI:18420"/>
    </cofactor>
    <text evidence="12">Binds 2 magnesium ions per subunit.</text>
</comment>
<keyword evidence="6" id="KW-0119">Carbohydrate metabolism</keyword>
<evidence type="ECO:0000256" key="10">
    <source>
        <dbReference type="PIRSR" id="PIRSR610972-1"/>
    </source>
</evidence>
<feature type="binding site" evidence="11">
    <location>
        <begin position="11"/>
        <end position="13"/>
    </location>
    <ligand>
        <name>substrate</name>
    </ligand>
</feature>
<dbReference type="NCBIfam" id="TIGR02009">
    <property type="entry name" value="PGMB-YQAB-SF"/>
    <property type="match status" value="1"/>
</dbReference>
<feature type="binding site" evidence="11">
    <location>
        <position position="27"/>
    </location>
    <ligand>
        <name>substrate</name>
    </ligand>
</feature>
<evidence type="ECO:0000256" key="8">
    <source>
        <dbReference type="ARBA" id="ARBA00044968"/>
    </source>
</evidence>
<organism evidence="14 15">
    <name type="scientific">Planococcus glaciei</name>
    <dbReference type="NCBI Taxonomy" id="459472"/>
    <lineage>
        <taxon>Bacteria</taxon>
        <taxon>Bacillati</taxon>
        <taxon>Bacillota</taxon>
        <taxon>Bacilli</taxon>
        <taxon>Bacillales</taxon>
        <taxon>Caryophanaceae</taxon>
        <taxon>Planococcus</taxon>
    </lineage>
</organism>
<feature type="binding site" evidence="11">
    <location>
        <begin position="46"/>
        <end position="51"/>
    </location>
    <ligand>
        <name>substrate</name>
    </ligand>
</feature>
<dbReference type="SFLD" id="SFLDG01129">
    <property type="entry name" value="C1.5:_HAD__Beta-PGM__Phosphata"/>
    <property type="match status" value="1"/>
</dbReference>
<dbReference type="CDD" id="cd02598">
    <property type="entry name" value="HAD_BPGM"/>
    <property type="match status" value="1"/>
</dbReference>
<reference evidence="14 15" key="1">
    <citation type="submission" date="2020-04" db="EMBL/GenBank/DDBJ databases">
        <authorList>
            <person name="Pajer P."/>
            <person name="Broz P."/>
        </authorList>
    </citation>
    <scope>NUCLEOTIDE SEQUENCE [LARGE SCALE GENOMIC DNA]</scope>
    <source>
        <strain evidence="15">NRL-ATB46093</strain>
    </source>
</reference>